<keyword evidence="2" id="KW-1185">Reference proteome</keyword>
<gene>
    <name evidence="1" type="ORF">CUD01_00960</name>
</gene>
<evidence type="ECO:0000313" key="2">
    <source>
        <dbReference type="Proteomes" id="UP000315842"/>
    </source>
</evidence>
<dbReference type="Gene3D" id="1.10.10.10">
    <property type="entry name" value="Winged helix-like DNA-binding domain superfamily/Winged helix DNA-binding domain"/>
    <property type="match status" value="1"/>
</dbReference>
<reference evidence="1 2" key="1">
    <citation type="submission" date="2019-06" db="EMBL/GenBank/DDBJ databases">
        <title>Whole genome shotgun sequence of Cellulomonas uda NBRC 3747.</title>
        <authorList>
            <person name="Hosoyama A."/>
            <person name="Uohara A."/>
            <person name="Ohji S."/>
            <person name="Ichikawa N."/>
        </authorList>
    </citation>
    <scope>NUCLEOTIDE SEQUENCE [LARGE SCALE GENOMIC DNA]</scope>
    <source>
        <strain evidence="1 2">NBRC 3747</strain>
    </source>
</reference>
<comment type="caution">
    <text evidence="1">The sequence shown here is derived from an EMBL/GenBank/DDBJ whole genome shotgun (WGS) entry which is preliminary data.</text>
</comment>
<dbReference type="InterPro" id="IPR011991">
    <property type="entry name" value="ArsR-like_HTH"/>
</dbReference>
<dbReference type="InterPro" id="IPR036390">
    <property type="entry name" value="WH_DNA-bd_sf"/>
</dbReference>
<dbReference type="InterPro" id="IPR036388">
    <property type="entry name" value="WH-like_DNA-bd_sf"/>
</dbReference>
<dbReference type="SUPFAM" id="SSF46785">
    <property type="entry name" value="Winged helix' DNA-binding domain"/>
    <property type="match status" value="1"/>
</dbReference>
<sequence>MFVKAHGGVMQDVEVIEDASAAATALDPVRARLLGELRVPASAAGLAARVGMARQKVNYHLRSLEAHGLVELADERRHGGITERVLQASAQAYVVSPAAVSPSAADPAATADHLSAAYLLALAGRLVREVGSLARRAGSSGGRLPTMTVDTTIGFRSAADRAAFAEDLTAAVLDLAARYHHDDGRPHRLVVAAHPVPEEET</sequence>
<dbReference type="Proteomes" id="UP000315842">
    <property type="component" value="Unassembled WGS sequence"/>
</dbReference>
<evidence type="ECO:0000313" key="1">
    <source>
        <dbReference type="EMBL" id="GEA79652.1"/>
    </source>
</evidence>
<protein>
    <submittedName>
        <fullName evidence="1">Transcriptional regulator</fullName>
    </submittedName>
</protein>
<dbReference type="AlphaFoldDB" id="A0A4Y3K6T7"/>
<dbReference type="EMBL" id="BJLP01000001">
    <property type="protein sequence ID" value="GEA79652.1"/>
    <property type="molecule type" value="Genomic_DNA"/>
</dbReference>
<name>A0A4Y3K6T7_CELUD</name>
<proteinExistence type="predicted"/>
<dbReference type="Pfam" id="PF12840">
    <property type="entry name" value="HTH_20"/>
    <property type="match status" value="1"/>
</dbReference>
<accession>A0A4Y3K6T7</accession>
<organism evidence="1 2">
    <name type="scientific">Cellulomonas uda</name>
    <dbReference type="NCBI Taxonomy" id="1714"/>
    <lineage>
        <taxon>Bacteria</taxon>
        <taxon>Bacillati</taxon>
        <taxon>Actinomycetota</taxon>
        <taxon>Actinomycetes</taxon>
        <taxon>Micrococcales</taxon>
        <taxon>Cellulomonadaceae</taxon>
        <taxon>Cellulomonas</taxon>
    </lineage>
</organism>
<dbReference type="CDD" id="cd00090">
    <property type="entry name" value="HTH_ARSR"/>
    <property type="match status" value="1"/>
</dbReference>